<dbReference type="Pfam" id="PF13377">
    <property type="entry name" value="Peripla_BP_3"/>
    <property type="match status" value="1"/>
</dbReference>
<evidence type="ECO:0000313" key="6">
    <source>
        <dbReference type="Proteomes" id="UP000233597"/>
    </source>
</evidence>
<evidence type="ECO:0000313" key="5">
    <source>
        <dbReference type="EMBL" id="PKR54055.1"/>
    </source>
</evidence>
<dbReference type="PROSITE" id="PS50932">
    <property type="entry name" value="HTH_LACI_2"/>
    <property type="match status" value="1"/>
</dbReference>
<reference evidence="5 6" key="1">
    <citation type="submission" date="2017-09" db="EMBL/GenBank/DDBJ databases">
        <title>Biodiversity and function of Thalassospira species in the particle-attached aromatic-hydrocarbon-degrading consortia from the surface seawater of the South China Sea.</title>
        <authorList>
            <person name="Dong C."/>
            <person name="Liu R."/>
            <person name="Shao Z."/>
        </authorList>
    </citation>
    <scope>NUCLEOTIDE SEQUENCE [LARGE SCALE GENOMIC DNA]</scope>
    <source>
        <strain evidence="5 6">CSC1P2</strain>
    </source>
</reference>
<dbReference type="InterPro" id="IPR000843">
    <property type="entry name" value="HTH_LacI"/>
</dbReference>
<name>A0A2N3KU35_9PROT</name>
<keyword evidence="1" id="KW-0805">Transcription regulation</keyword>
<dbReference type="GO" id="GO:0003700">
    <property type="term" value="F:DNA-binding transcription factor activity"/>
    <property type="evidence" value="ECO:0007669"/>
    <property type="project" value="TreeGrafter"/>
</dbReference>
<accession>A0A2N3KU35</accession>
<organism evidence="5 6">
    <name type="scientific">Thalassospira marina</name>
    <dbReference type="NCBI Taxonomy" id="2048283"/>
    <lineage>
        <taxon>Bacteria</taxon>
        <taxon>Pseudomonadati</taxon>
        <taxon>Pseudomonadota</taxon>
        <taxon>Alphaproteobacteria</taxon>
        <taxon>Rhodospirillales</taxon>
        <taxon>Thalassospiraceae</taxon>
        <taxon>Thalassospira</taxon>
    </lineage>
</organism>
<comment type="caution">
    <text evidence="5">The sequence shown here is derived from an EMBL/GenBank/DDBJ whole genome shotgun (WGS) entry which is preliminary data.</text>
</comment>
<dbReference type="Proteomes" id="UP000233597">
    <property type="component" value="Unassembled WGS sequence"/>
</dbReference>
<evidence type="ECO:0000259" key="4">
    <source>
        <dbReference type="PROSITE" id="PS50932"/>
    </source>
</evidence>
<sequence>MRISLNLALRSHNFALHTLPYPGELTLSDQYTARHRKTNLPTLQDVANRAGVSLSAASRALSRDQKPVAAEKRERVLAAARELGYSANPLAQGLSTRQTGLVSIIVNHIGDLSDLDLFDILIGRLQDVGKQASIVRLGSVSSARDFLRGSINYHVDAALIFSDFIGPRQARDFFRTNHVIMLNGRQDSQSLSVQPDDAPGIEQAVENAARARVETATLITGRESSELEQQRIALYRTALAKHGILVHEQMQGDYSYAAGVAAAQKIDPRHYPDAIFCTSDAMAMGVLDVLRDREAGIIPDRIRLYGFDNLSLTELHSYPISSIGFDKGDYVEQVVSLLVDHGRARKGERHLGVPTRFFARHTG</sequence>
<gene>
    <name evidence="5" type="ORF">COO20_10900</name>
</gene>
<evidence type="ECO:0000256" key="2">
    <source>
        <dbReference type="ARBA" id="ARBA00023125"/>
    </source>
</evidence>
<evidence type="ECO:0000256" key="3">
    <source>
        <dbReference type="ARBA" id="ARBA00023163"/>
    </source>
</evidence>
<keyword evidence="2" id="KW-0238">DNA-binding</keyword>
<dbReference type="InterPro" id="IPR046335">
    <property type="entry name" value="LacI/GalR-like_sensor"/>
</dbReference>
<dbReference type="SUPFAM" id="SSF47413">
    <property type="entry name" value="lambda repressor-like DNA-binding domains"/>
    <property type="match status" value="1"/>
</dbReference>
<proteinExistence type="predicted"/>
<dbReference type="RefSeq" id="WP_101266406.1">
    <property type="nucleotide sequence ID" value="NZ_NWTK01000006.1"/>
</dbReference>
<dbReference type="InterPro" id="IPR028082">
    <property type="entry name" value="Peripla_BP_I"/>
</dbReference>
<dbReference type="Gene3D" id="3.40.50.2300">
    <property type="match status" value="2"/>
</dbReference>
<dbReference type="AlphaFoldDB" id="A0A2N3KU35"/>
<dbReference type="PANTHER" id="PTHR30146">
    <property type="entry name" value="LACI-RELATED TRANSCRIPTIONAL REPRESSOR"/>
    <property type="match status" value="1"/>
</dbReference>
<feature type="domain" description="HTH lacI-type" evidence="4">
    <location>
        <begin position="41"/>
        <end position="96"/>
    </location>
</feature>
<dbReference type="EMBL" id="NWTK01000006">
    <property type="protein sequence ID" value="PKR54055.1"/>
    <property type="molecule type" value="Genomic_DNA"/>
</dbReference>
<dbReference type="OrthoDB" id="7170131at2"/>
<dbReference type="SUPFAM" id="SSF53822">
    <property type="entry name" value="Periplasmic binding protein-like I"/>
    <property type="match status" value="1"/>
</dbReference>
<dbReference type="SMART" id="SM00354">
    <property type="entry name" value="HTH_LACI"/>
    <property type="match status" value="1"/>
</dbReference>
<evidence type="ECO:0000256" key="1">
    <source>
        <dbReference type="ARBA" id="ARBA00023015"/>
    </source>
</evidence>
<dbReference type="PROSITE" id="PS00356">
    <property type="entry name" value="HTH_LACI_1"/>
    <property type="match status" value="1"/>
</dbReference>
<protein>
    <submittedName>
        <fullName evidence="5">Transcriptional regulator</fullName>
    </submittedName>
</protein>
<keyword evidence="3" id="KW-0804">Transcription</keyword>
<dbReference type="Gene3D" id="1.10.260.40">
    <property type="entry name" value="lambda repressor-like DNA-binding domains"/>
    <property type="match status" value="1"/>
</dbReference>
<dbReference type="PANTHER" id="PTHR30146:SF109">
    <property type="entry name" value="HTH-TYPE TRANSCRIPTIONAL REGULATOR GALS"/>
    <property type="match status" value="1"/>
</dbReference>
<dbReference type="CDD" id="cd01392">
    <property type="entry name" value="HTH_LacI"/>
    <property type="match status" value="1"/>
</dbReference>
<dbReference type="GO" id="GO:0000976">
    <property type="term" value="F:transcription cis-regulatory region binding"/>
    <property type="evidence" value="ECO:0007669"/>
    <property type="project" value="TreeGrafter"/>
</dbReference>
<dbReference type="InterPro" id="IPR010982">
    <property type="entry name" value="Lambda_DNA-bd_dom_sf"/>
</dbReference>
<dbReference type="Pfam" id="PF00356">
    <property type="entry name" value="LacI"/>
    <property type="match status" value="1"/>
</dbReference>